<sequence>MVQGDKLSSLLFSLAIIPILALLEELMPPIEMKDANGSAITLIVRSTDELRSILSAIKGILPEFGLELNRDKTIYVPLAPGSLPVTTEEDDFVVERCHDVMGVPLSSDEEIASQAAVDSLKKTLEVAVTTSEFLDLQSFHYVFETVILKQFSYLIQYSSIPDDELITMNTALSNLWSNKLKIEIPSTRLALPLEKGGLRCHMPLYHRDTLKLRSLKHLARDVRGVFPSGIGAFLKNLQASNASKHFMDLLHTAAWVEFHLSDPGFGDTSQEMEHDETRDENENEVQSLAISGEQSEILTGPPGLDVENDVSSSGQDSHHSPLPDPPGDGTSTIVSDSQPETVSGDPIDMEIPGVVLKPSGFLPAWFTAQGDIPDNIFEPDFSFMEDGGQRFESTIGKLRELQHEWLQMKRSD</sequence>
<feature type="chain" id="PRO_5045597947" description="Reverse transcriptase domain-containing protein" evidence="2">
    <location>
        <begin position="24"/>
        <end position="412"/>
    </location>
</feature>
<evidence type="ECO:0000256" key="2">
    <source>
        <dbReference type="SAM" id="SignalP"/>
    </source>
</evidence>
<name>A0ABQ5K8B0_9EUKA</name>
<organism evidence="4 5">
    <name type="scientific">Aduncisulcus paluster</name>
    <dbReference type="NCBI Taxonomy" id="2918883"/>
    <lineage>
        <taxon>Eukaryota</taxon>
        <taxon>Metamonada</taxon>
        <taxon>Carpediemonas-like organisms</taxon>
        <taxon>Aduncisulcus</taxon>
    </lineage>
</organism>
<feature type="compositionally biased region" description="Polar residues" evidence="1">
    <location>
        <begin position="329"/>
        <end position="341"/>
    </location>
</feature>
<keyword evidence="5" id="KW-1185">Reference proteome</keyword>
<accession>A0ABQ5K8B0</accession>
<evidence type="ECO:0000313" key="5">
    <source>
        <dbReference type="Proteomes" id="UP001057375"/>
    </source>
</evidence>
<feature type="region of interest" description="Disordered" evidence="1">
    <location>
        <begin position="265"/>
        <end position="347"/>
    </location>
</feature>
<evidence type="ECO:0000256" key="1">
    <source>
        <dbReference type="SAM" id="MobiDB-lite"/>
    </source>
</evidence>
<dbReference type="EMBL" id="BQXS01000173">
    <property type="protein sequence ID" value="GKT28182.1"/>
    <property type="molecule type" value="Genomic_DNA"/>
</dbReference>
<feature type="signal peptide" evidence="2">
    <location>
        <begin position="1"/>
        <end position="23"/>
    </location>
</feature>
<keyword evidence="2" id="KW-0732">Signal</keyword>
<feature type="compositionally biased region" description="Polar residues" evidence="1">
    <location>
        <begin position="284"/>
        <end position="297"/>
    </location>
</feature>
<dbReference type="PROSITE" id="PS50878">
    <property type="entry name" value="RT_POL"/>
    <property type="match status" value="1"/>
</dbReference>
<comment type="caution">
    <text evidence="4">The sequence shown here is derived from an EMBL/GenBank/DDBJ whole genome shotgun (WGS) entry which is preliminary data.</text>
</comment>
<evidence type="ECO:0000313" key="4">
    <source>
        <dbReference type="EMBL" id="GKT28182.1"/>
    </source>
</evidence>
<feature type="domain" description="Reverse transcriptase" evidence="3">
    <location>
        <begin position="1"/>
        <end position="105"/>
    </location>
</feature>
<proteinExistence type="predicted"/>
<dbReference type="InterPro" id="IPR000477">
    <property type="entry name" value="RT_dom"/>
</dbReference>
<evidence type="ECO:0000259" key="3">
    <source>
        <dbReference type="PROSITE" id="PS50878"/>
    </source>
</evidence>
<protein>
    <recommendedName>
        <fullName evidence="3">Reverse transcriptase domain-containing protein</fullName>
    </recommendedName>
</protein>
<gene>
    <name evidence="4" type="ORF">ADUPG1_000488</name>
</gene>
<dbReference type="Proteomes" id="UP001057375">
    <property type="component" value="Unassembled WGS sequence"/>
</dbReference>
<reference evidence="4" key="1">
    <citation type="submission" date="2022-03" db="EMBL/GenBank/DDBJ databases">
        <title>Draft genome sequence of Aduncisulcus paluster, a free-living microaerophilic Fornicata.</title>
        <authorList>
            <person name="Yuyama I."/>
            <person name="Kume K."/>
            <person name="Tamura T."/>
            <person name="Inagaki Y."/>
            <person name="Hashimoto T."/>
        </authorList>
    </citation>
    <scope>NUCLEOTIDE SEQUENCE</scope>
    <source>
        <strain evidence="4">NY0171</strain>
    </source>
</reference>